<keyword evidence="5" id="KW-1185">Reference proteome</keyword>
<evidence type="ECO:0000313" key="4">
    <source>
        <dbReference type="EMBL" id="KAA5604610.1"/>
    </source>
</evidence>
<dbReference type="Gene3D" id="1.10.530.10">
    <property type="match status" value="1"/>
</dbReference>
<dbReference type="InterPro" id="IPR023346">
    <property type="entry name" value="Lysozyme-like_dom_sf"/>
</dbReference>
<organism evidence="4 5">
    <name type="scientific">Roseospira marina</name>
    <dbReference type="NCBI Taxonomy" id="140057"/>
    <lineage>
        <taxon>Bacteria</taxon>
        <taxon>Pseudomonadati</taxon>
        <taxon>Pseudomonadota</taxon>
        <taxon>Alphaproteobacteria</taxon>
        <taxon>Rhodospirillales</taxon>
        <taxon>Rhodospirillaceae</taxon>
        <taxon>Roseospira</taxon>
    </lineage>
</organism>
<feature type="compositionally biased region" description="Pro residues" evidence="2">
    <location>
        <begin position="259"/>
        <end position="272"/>
    </location>
</feature>
<evidence type="ECO:0000256" key="2">
    <source>
        <dbReference type="SAM" id="MobiDB-lite"/>
    </source>
</evidence>
<dbReference type="Pfam" id="PF01464">
    <property type="entry name" value="SLT"/>
    <property type="match status" value="1"/>
</dbReference>
<evidence type="ECO:0000313" key="5">
    <source>
        <dbReference type="Proteomes" id="UP000324065"/>
    </source>
</evidence>
<feature type="compositionally biased region" description="Low complexity" evidence="2">
    <location>
        <begin position="479"/>
        <end position="499"/>
    </location>
</feature>
<sequence length="581" mass="58930">MAGPTDTALAQQLATNVQLGNRLVGRDVLTGIRDASLKTGVDFAYMLAKANQESGLRPDAVNHRGTASGLFQFTSQTWLDTLQRHGPKHGLGDVAAQIETNTRGRLWISDPDVEDRVLALRQNPRLSAIMAAEYAAENKAYLQHALGRPAGTTDIYLAHFLGPGGAVTFLTAAAQTPHRPAAEVLPEAAASNPGLFWHAGRPRSLDELHRLLHATINDAMRRFAGVESLTQGPPPPPPGTKPVPPQPEDMGATRLAEAAPPPTSPGRKPTPPGYEDMGAIRAADAGPPIAPGAKPAPPPPEDMGATRLAEAGPPVPPGPRPHPPGAVAPAAPLPAEAPPPAPAPDVRIAQSGAIPAVRPADAAEAERAIARVLTATRAVEDASAARGVTLPGASAVAVAALLDSLPLDATVAPDAVAVAHRATAAPDSAPEPGPSASSPSPAPADVDPAASYTLPTLDANAGTAFLALARAARGAFEPDAAPWPTAGAPPATATPTTGDHPPPVAPGPASSLHPMAPADGPTDMAQAPTPDPNPASATPTGRQHPATHAAQAGLRAAPVQYLTGADATRAITAILGRHRSS</sequence>
<dbReference type="SUPFAM" id="SSF53955">
    <property type="entry name" value="Lysozyme-like"/>
    <property type="match status" value="1"/>
</dbReference>
<name>A0A5M6I8M3_9PROT</name>
<evidence type="ECO:0000259" key="3">
    <source>
        <dbReference type="Pfam" id="PF01464"/>
    </source>
</evidence>
<feature type="region of interest" description="Disordered" evidence="2">
    <location>
        <begin position="479"/>
        <end position="553"/>
    </location>
</feature>
<reference evidence="4 5" key="1">
    <citation type="submission" date="2019-09" db="EMBL/GenBank/DDBJ databases">
        <title>Genome sequence of Roseospira marina, one of the more divergent members of the non-sulfur purple photosynthetic bacterial family, the Rhodospirillaceae.</title>
        <authorList>
            <person name="Meyer T."/>
            <person name="Kyndt J."/>
        </authorList>
    </citation>
    <scope>NUCLEOTIDE SEQUENCE [LARGE SCALE GENOMIC DNA]</scope>
    <source>
        <strain evidence="4 5">DSM 15113</strain>
    </source>
</reference>
<comment type="similarity">
    <text evidence="1">Belongs to the virb1 family.</text>
</comment>
<gene>
    <name evidence="4" type="ORF">F1188_15480</name>
</gene>
<dbReference type="EMBL" id="VWPJ01000016">
    <property type="protein sequence ID" value="KAA5604610.1"/>
    <property type="molecule type" value="Genomic_DNA"/>
</dbReference>
<accession>A0A5M6I8M3</accession>
<feature type="compositionally biased region" description="Pro residues" evidence="2">
    <location>
        <begin position="232"/>
        <end position="247"/>
    </location>
</feature>
<dbReference type="RefSeq" id="WP_150063348.1">
    <property type="nucleotide sequence ID" value="NZ_JACHII010000013.1"/>
</dbReference>
<dbReference type="AlphaFoldDB" id="A0A5M6I8M3"/>
<dbReference type="Proteomes" id="UP000324065">
    <property type="component" value="Unassembled WGS sequence"/>
</dbReference>
<feature type="compositionally biased region" description="Low complexity" evidence="2">
    <location>
        <begin position="302"/>
        <end position="312"/>
    </location>
</feature>
<feature type="region of interest" description="Disordered" evidence="2">
    <location>
        <begin position="227"/>
        <end position="344"/>
    </location>
</feature>
<feature type="domain" description="Transglycosylase SLT" evidence="3">
    <location>
        <begin position="33"/>
        <end position="82"/>
    </location>
</feature>
<dbReference type="InterPro" id="IPR008258">
    <property type="entry name" value="Transglycosylase_SLT_dom_1"/>
</dbReference>
<protein>
    <submittedName>
        <fullName evidence="4">Transglycosylase SLT domain-containing protein</fullName>
    </submittedName>
</protein>
<comment type="caution">
    <text evidence="4">The sequence shown here is derived from an EMBL/GenBank/DDBJ whole genome shotgun (WGS) entry which is preliminary data.</text>
</comment>
<feature type="compositionally biased region" description="Pro residues" evidence="2">
    <location>
        <begin position="288"/>
        <end position="301"/>
    </location>
</feature>
<feature type="region of interest" description="Disordered" evidence="2">
    <location>
        <begin position="422"/>
        <end position="450"/>
    </location>
</feature>
<feature type="compositionally biased region" description="Pro residues" evidence="2">
    <location>
        <begin position="313"/>
        <end position="343"/>
    </location>
</feature>
<dbReference type="OrthoDB" id="8477976at2"/>
<evidence type="ECO:0000256" key="1">
    <source>
        <dbReference type="ARBA" id="ARBA00009387"/>
    </source>
</evidence>
<proteinExistence type="inferred from homology"/>